<accession>A0A507ATD2</accession>
<dbReference type="InParanoid" id="A0A507ATD2"/>
<keyword evidence="4" id="KW-1185">Reference proteome</keyword>
<protein>
    <submittedName>
        <fullName evidence="3">Uncharacterized protein</fullName>
    </submittedName>
</protein>
<dbReference type="AlphaFoldDB" id="A0A507ATD2"/>
<dbReference type="OrthoDB" id="3596604at2759"/>
<comment type="caution">
    <text evidence="3">The sequence shown here is derived from an EMBL/GenBank/DDBJ whole genome shotgun (WGS) entry which is preliminary data.</text>
</comment>
<dbReference type="EMBL" id="SKBQ01000008">
    <property type="protein sequence ID" value="TPX07457.1"/>
    <property type="molecule type" value="Genomic_DNA"/>
</dbReference>
<keyword evidence="1" id="KW-1133">Transmembrane helix</keyword>
<sequence>MATEEYRLEPMGDDIQRPLLATTCKRIHFGKQMRQLLLAGARRWLVTAACIGAIYVTLAHYSDKVVMSTVKKRMFNGAITGLSIALGLSIASSLKWMASELKWWVLSCKGWTLQEVDLILHGESISHLIKLSHVSRAWSTHVYVSLWILLNIASQVAVAMLGLTYSVGQNDETALTKPGDVRIPDMTTIKGERLITSTQVGTPSELQYTANSYGFIAVAYGVGTLDDVPPPRTLTDAISYLYYCGTDRCEYYFSEMSPREDSRSHISVTTSRSVASSGSCMSWPVIEGGGGNSTSITVSGGPNGSTLKKDIPIAGGVDQTTFMVNTSQACGPACSQISAFEASATAPWYYECSVTIAKVANATLPEHQLGQNLTTLASAAIALQGVGTSSLSRDQTAQFQSYPAEAIFGAPQNGSTGGMGRLMAQFAMGVVAVTAQYNPKITTRGGQPIVGTKLDVNWNNVHLVLLITGCVQLCLTLAAVMIANRVVARDDGPLATARLLKSAITYPDDRASTASGKEIAKACGGKTRFVYGVQTQRTKAGDVYHVQIREGAPTPKPFPPGLYD</sequence>
<feature type="transmembrane region" description="Helical" evidence="1">
    <location>
        <begin position="144"/>
        <end position="167"/>
    </location>
</feature>
<name>A0A507ATD2_9PEZI</name>
<dbReference type="Proteomes" id="UP000319257">
    <property type="component" value="Unassembled WGS sequence"/>
</dbReference>
<dbReference type="GeneID" id="41969507"/>
<evidence type="ECO:0000256" key="1">
    <source>
        <dbReference type="SAM" id="Phobius"/>
    </source>
</evidence>
<feature type="transmembrane region" description="Helical" evidence="1">
    <location>
        <begin position="44"/>
        <end position="62"/>
    </location>
</feature>
<feature type="transmembrane region" description="Helical" evidence="1">
    <location>
        <begin position="74"/>
        <end position="94"/>
    </location>
</feature>
<gene>
    <name evidence="2" type="ORF">E0L32_002060</name>
    <name evidence="3" type="ORF">E0L32_002073</name>
</gene>
<proteinExistence type="predicted"/>
<dbReference type="RefSeq" id="XP_030989168.1">
    <property type="nucleotide sequence ID" value="XM_031136208.1"/>
</dbReference>
<evidence type="ECO:0000313" key="3">
    <source>
        <dbReference type="EMBL" id="TPX07470.1"/>
    </source>
</evidence>
<reference evidence="3 4" key="1">
    <citation type="submission" date="2019-06" db="EMBL/GenBank/DDBJ databases">
        <title>Draft genome sequence of the filamentous fungus Phialemoniopsis curvata isolated from diesel fuel.</title>
        <authorList>
            <person name="Varaljay V.A."/>
            <person name="Lyon W.J."/>
            <person name="Crouch A.L."/>
            <person name="Drake C.E."/>
            <person name="Hollomon J.M."/>
            <person name="Nadeau L.J."/>
            <person name="Nunn H.S."/>
            <person name="Stevenson B.S."/>
            <person name="Bojanowski C.L."/>
            <person name="Crookes-Goodson W.J."/>
        </authorList>
    </citation>
    <scope>NUCLEOTIDE SEQUENCE [LARGE SCALE GENOMIC DNA]</scope>
    <source>
        <strain evidence="3 4">D216</strain>
    </source>
</reference>
<organism evidence="3 4">
    <name type="scientific">Thyridium curvatum</name>
    <dbReference type="NCBI Taxonomy" id="1093900"/>
    <lineage>
        <taxon>Eukaryota</taxon>
        <taxon>Fungi</taxon>
        <taxon>Dikarya</taxon>
        <taxon>Ascomycota</taxon>
        <taxon>Pezizomycotina</taxon>
        <taxon>Sordariomycetes</taxon>
        <taxon>Sordariomycetidae</taxon>
        <taxon>Thyridiales</taxon>
        <taxon>Thyridiaceae</taxon>
        <taxon>Thyridium</taxon>
    </lineage>
</organism>
<feature type="transmembrane region" description="Helical" evidence="1">
    <location>
        <begin position="463"/>
        <end position="483"/>
    </location>
</feature>
<dbReference type="EMBL" id="SKBQ01000008">
    <property type="protein sequence ID" value="TPX07470.1"/>
    <property type="molecule type" value="Genomic_DNA"/>
</dbReference>
<evidence type="ECO:0000313" key="4">
    <source>
        <dbReference type="Proteomes" id="UP000319257"/>
    </source>
</evidence>
<keyword evidence="1" id="KW-0812">Transmembrane</keyword>
<evidence type="ECO:0000313" key="2">
    <source>
        <dbReference type="EMBL" id="TPX07457.1"/>
    </source>
</evidence>
<keyword evidence="1" id="KW-0472">Membrane</keyword>